<feature type="domain" description="Helicase C-terminal" evidence="16">
    <location>
        <begin position="327"/>
        <end position="471"/>
    </location>
</feature>
<dbReference type="InterPro" id="IPR027417">
    <property type="entry name" value="P-loop_NTPase"/>
</dbReference>
<dbReference type="FunFam" id="3.40.50.300:FF:000444">
    <property type="entry name" value="ATP-dependent DNA helicase"/>
    <property type="match status" value="1"/>
</dbReference>
<keyword evidence="10 13" id="KW-0539">Nucleus</keyword>
<evidence type="ECO:0000259" key="16">
    <source>
        <dbReference type="PROSITE" id="PS51194"/>
    </source>
</evidence>
<dbReference type="Pfam" id="PF16124">
    <property type="entry name" value="RecQ_Zn_bind"/>
    <property type="match status" value="1"/>
</dbReference>
<keyword evidence="8" id="KW-0238">DNA-binding</keyword>
<evidence type="ECO:0000259" key="15">
    <source>
        <dbReference type="PROSITE" id="PS51192"/>
    </source>
</evidence>
<dbReference type="InterPro" id="IPR001650">
    <property type="entry name" value="Helicase_C-like"/>
</dbReference>
<protein>
    <recommendedName>
        <fullName evidence="13">ATP-dependent DNA helicase</fullName>
        <ecNumber evidence="13">5.6.2.4</ecNumber>
    </recommendedName>
</protein>
<feature type="compositionally biased region" description="Acidic residues" evidence="14">
    <location>
        <begin position="1"/>
        <end position="16"/>
    </location>
</feature>
<keyword evidence="5 13" id="KW-0378">Hydrolase</keyword>
<sequence length="636" mass="72164">MSDFEDEEYVADEEENLLPWEDPPNPFDDSPDEDEVKPKKKTKVKVVTSKSQPEKSKGKKNTKKSKASTQFDEPRSQPPSKATNITEEDIYAALREKFGHSGFRSQIQEEAVKELCLGDRDAFICLPTGGGKSLIYQLPALLYPGISIVISPLIALIQDQLKALLDKDIRAESINSKLSTEERRAIMDDLYSGVPKTRILYVTPEQVQTQRFIKLARWMNSRCLIHLVAIDEAHCVSQWGHDFRPDYLKLGLLREIIPNARFVACTATATKKIEEDVCRILKMKKCAVFRTGITRENLYYDVKMKDILPNPHKHLANFARECIGKQRPDGSYEGAGIVYCFRRDDCEEMAVSLTRLGVEAEPYHAGLKPETRTRVQEDWTEGRVPVICATISFGMGVDKENVRFVAHWTLPKSLAGYLQESGRAGRDNKPSKCRLYYSREEQRSLIFIIKKPLMWKKKDIGNAEQNKKKVMIQLRQFESVTKYCEATDCRHRTMAKFFGENTDDCKTNCDGCTNKVQVARELDCMGKVGSCKTYTKISEEDDNDAFAEYNPDIYGGRRGGYGFERPDEPSEAFKDEVEAGTGTTSVILNEFKKRRAAQAKLSIPEKKKAAEEEKALLYVGFPDDTPLIDPANQSLD</sequence>
<dbReference type="GO" id="GO:0009378">
    <property type="term" value="F:four-way junction helicase activity"/>
    <property type="evidence" value="ECO:0007669"/>
    <property type="project" value="TreeGrafter"/>
</dbReference>
<evidence type="ECO:0000256" key="10">
    <source>
        <dbReference type="ARBA" id="ARBA00023242"/>
    </source>
</evidence>
<evidence type="ECO:0000256" key="7">
    <source>
        <dbReference type="ARBA" id="ARBA00022840"/>
    </source>
</evidence>
<gene>
    <name evidence="17" type="ORF">GSOID_T00022429001</name>
</gene>
<dbReference type="SUPFAM" id="SSF52540">
    <property type="entry name" value="P-loop containing nucleoside triphosphate hydrolases"/>
    <property type="match status" value="2"/>
</dbReference>
<dbReference type="InterPro" id="IPR011545">
    <property type="entry name" value="DEAD/DEAH_box_helicase_dom"/>
</dbReference>
<proteinExistence type="inferred from homology"/>
<dbReference type="GO" id="GO:0046872">
    <property type="term" value="F:metal ion binding"/>
    <property type="evidence" value="ECO:0007669"/>
    <property type="project" value="UniProtKB-KW"/>
</dbReference>
<dbReference type="GO" id="GO:0003677">
    <property type="term" value="F:DNA binding"/>
    <property type="evidence" value="ECO:0007669"/>
    <property type="project" value="UniProtKB-KW"/>
</dbReference>
<dbReference type="PROSITE" id="PS51192">
    <property type="entry name" value="HELICASE_ATP_BIND_1"/>
    <property type="match status" value="1"/>
</dbReference>
<dbReference type="GO" id="GO:0043138">
    <property type="term" value="F:3'-5' DNA helicase activity"/>
    <property type="evidence" value="ECO:0007669"/>
    <property type="project" value="UniProtKB-EC"/>
</dbReference>
<dbReference type="NCBIfam" id="TIGR00614">
    <property type="entry name" value="recQ_fam"/>
    <property type="match status" value="1"/>
</dbReference>
<dbReference type="Proteomes" id="UP000011014">
    <property type="component" value="Unassembled WGS sequence"/>
</dbReference>
<dbReference type="GO" id="GO:0000724">
    <property type="term" value="P:double-strand break repair via homologous recombination"/>
    <property type="evidence" value="ECO:0007669"/>
    <property type="project" value="TreeGrafter"/>
</dbReference>
<dbReference type="EC" id="5.6.2.4" evidence="13"/>
<evidence type="ECO:0000256" key="12">
    <source>
        <dbReference type="ARBA" id="ARBA00049360"/>
    </source>
</evidence>
<evidence type="ECO:0000256" key="5">
    <source>
        <dbReference type="ARBA" id="ARBA00022801"/>
    </source>
</evidence>
<evidence type="ECO:0000256" key="11">
    <source>
        <dbReference type="ARBA" id="ARBA00034617"/>
    </source>
</evidence>
<evidence type="ECO:0000256" key="4">
    <source>
        <dbReference type="ARBA" id="ARBA00022741"/>
    </source>
</evidence>
<evidence type="ECO:0000256" key="9">
    <source>
        <dbReference type="ARBA" id="ARBA00023235"/>
    </source>
</evidence>
<evidence type="ECO:0000256" key="8">
    <source>
        <dbReference type="ARBA" id="ARBA00023125"/>
    </source>
</evidence>
<dbReference type="PROSITE" id="PS51194">
    <property type="entry name" value="HELICASE_CTER"/>
    <property type="match status" value="1"/>
</dbReference>
<evidence type="ECO:0000256" key="13">
    <source>
        <dbReference type="RuleBase" id="RU364117"/>
    </source>
</evidence>
<dbReference type="SMART" id="SM00490">
    <property type="entry name" value="HELICc"/>
    <property type="match status" value="1"/>
</dbReference>
<dbReference type="GO" id="GO:0005524">
    <property type="term" value="F:ATP binding"/>
    <property type="evidence" value="ECO:0007669"/>
    <property type="project" value="UniProtKB-KW"/>
</dbReference>
<evidence type="ECO:0000313" key="17">
    <source>
        <dbReference type="EMBL" id="CBY40419.1"/>
    </source>
</evidence>
<dbReference type="GO" id="GO:0016887">
    <property type="term" value="F:ATP hydrolysis activity"/>
    <property type="evidence" value="ECO:0007669"/>
    <property type="project" value="RHEA"/>
</dbReference>
<dbReference type="InterPro" id="IPR004589">
    <property type="entry name" value="DNA_helicase_ATP-dep_RecQ"/>
</dbReference>
<reference evidence="17" key="1">
    <citation type="journal article" date="2010" name="Science">
        <title>Plasticity of animal genome architecture unmasked by rapid evolution of a pelagic tunicate.</title>
        <authorList>
            <person name="Denoeud F."/>
            <person name="Henriet S."/>
            <person name="Mungpakdee S."/>
            <person name="Aury J.M."/>
            <person name="Da Silva C."/>
            <person name="Brinkmann H."/>
            <person name="Mikhaleva J."/>
            <person name="Olsen L.C."/>
            <person name="Jubin C."/>
            <person name="Canestro C."/>
            <person name="Bouquet J.M."/>
            <person name="Danks G."/>
            <person name="Poulain J."/>
            <person name="Campsteijn C."/>
            <person name="Adamski M."/>
            <person name="Cross I."/>
            <person name="Yadetie F."/>
            <person name="Muffato M."/>
            <person name="Louis A."/>
            <person name="Butcher S."/>
            <person name="Tsagkogeorga G."/>
            <person name="Konrad A."/>
            <person name="Singh S."/>
            <person name="Jensen M.F."/>
            <person name="Cong E.H."/>
            <person name="Eikeseth-Otteraa H."/>
            <person name="Noel B."/>
            <person name="Anthouard V."/>
            <person name="Porcel B.M."/>
            <person name="Kachouri-Lafond R."/>
            <person name="Nishino A."/>
            <person name="Ugolini M."/>
            <person name="Chourrout P."/>
            <person name="Nishida H."/>
            <person name="Aasland R."/>
            <person name="Huzurbazar S."/>
            <person name="Westhof E."/>
            <person name="Delsuc F."/>
            <person name="Lehrach H."/>
            <person name="Reinhardt R."/>
            <person name="Weissenbach J."/>
            <person name="Roy S.W."/>
            <person name="Artiguenave F."/>
            <person name="Postlethwait J.H."/>
            <person name="Manak J.R."/>
            <person name="Thompson E.M."/>
            <person name="Jaillon O."/>
            <person name="Du Pasquier L."/>
            <person name="Boudinot P."/>
            <person name="Liberles D.A."/>
            <person name="Volff J.N."/>
            <person name="Philippe H."/>
            <person name="Lenhard B."/>
            <person name="Roest Crollius H."/>
            <person name="Wincker P."/>
            <person name="Chourrout D."/>
        </authorList>
    </citation>
    <scope>NUCLEOTIDE SEQUENCE [LARGE SCALE GENOMIC DNA]</scope>
</reference>
<keyword evidence="9" id="KW-0413">Isomerase</keyword>
<dbReference type="GO" id="GO:0005694">
    <property type="term" value="C:chromosome"/>
    <property type="evidence" value="ECO:0007669"/>
    <property type="project" value="TreeGrafter"/>
</dbReference>
<evidence type="ECO:0000256" key="6">
    <source>
        <dbReference type="ARBA" id="ARBA00022806"/>
    </source>
</evidence>
<dbReference type="PANTHER" id="PTHR13710:SF152">
    <property type="entry name" value="ATP-DEPENDENT DNA HELICASE Q5"/>
    <property type="match status" value="1"/>
</dbReference>
<keyword evidence="7 13" id="KW-0067">ATP-binding</keyword>
<keyword evidence="4 13" id="KW-0547">Nucleotide-binding</keyword>
<evidence type="ECO:0000256" key="3">
    <source>
        <dbReference type="ARBA" id="ARBA00022723"/>
    </source>
</evidence>
<dbReference type="CDD" id="cd17920">
    <property type="entry name" value="DEXHc_RecQ"/>
    <property type="match status" value="1"/>
</dbReference>
<dbReference type="InterPro" id="IPR032284">
    <property type="entry name" value="RecQ_Zn-bd"/>
</dbReference>
<dbReference type="GO" id="GO:0005737">
    <property type="term" value="C:cytoplasm"/>
    <property type="evidence" value="ECO:0007669"/>
    <property type="project" value="TreeGrafter"/>
</dbReference>
<comment type="catalytic activity">
    <reaction evidence="11 13">
        <text>Couples ATP hydrolysis with the unwinding of duplex DNA by translocating in the 3'-5' direction.</text>
        <dbReference type="EC" id="5.6.2.4"/>
    </reaction>
</comment>
<dbReference type="Pfam" id="PF00271">
    <property type="entry name" value="Helicase_C"/>
    <property type="match status" value="1"/>
</dbReference>
<comment type="subcellular location">
    <subcellularLocation>
        <location evidence="1 13">Nucleus</location>
    </subcellularLocation>
</comment>
<evidence type="ECO:0000256" key="2">
    <source>
        <dbReference type="ARBA" id="ARBA00005446"/>
    </source>
</evidence>
<dbReference type="Gene3D" id="3.40.50.300">
    <property type="entry name" value="P-loop containing nucleotide triphosphate hydrolases"/>
    <property type="match status" value="2"/>
</dbReference>
<dbReference type="PANTHER" id="PTHR13710">
    <property type="entry name" value="DNA HELICASE RECQ FAMILY MEMBER"/>
    <property type="match status" value="1"/>
</dbReference>
<name>E4YY91_OIKDI</name>
<keyword evidence="6 13" id="KW-0347">Helicase</keyword>
<dbReference type="AlphaFoldDB" id="E4YY91"/>
<feature type="region of interest" description="Disordered" evidence="14">
    <location>
        <begin position="1"/>
        <end position="85"/>
    </location>
</feature>
<dbReference type="Pfam" id="PF00270">
    <property type="entry name" value="DEAD"/>
    <property type="match status" value="1"/>
</dbReference>
<evidence type="ECO:0000256" key="14">
    <source>
        <dbReference type="SAM" id="MobiDB-lite"/>
    </source>
</evidence>
<comment type="catalytic activity">
    <reaction evidence="12 13">
        <text>ATP + H2O = ADP + phosphate + H(+)</text>
        <dbReference type="Rhea" id="RHEA:13065"/>
        <dbReference type="ChEBI" id="CHEBI:15377"/>
        <dbReference type="ChEBI" id="CHEBI:15378"/>
        <dbReference type="ChEBI" id="CHEBI:30616"/>
        <dbReference type="ChEBI" id="CHEBI:43474"/>
        <dbReference type="ChEBI" id="CHEBI:456216"/>
    </reaction>
</comment>
<evidence type="ECO:0000256" key="1">
    <source>
        <dbReference type="ARBA" id="ARBA00004123"/>
    </source>
</evidence>
<dbReference type="InterPro" id="IPR014001">
    <property type="entry name" value="Helicase_ATP-bd"/>
</dbReference>
<dbReference type="EMBL" id="FN655919">
    <property type="protein sequence ID" value="CBY40419.1"/>
    <property type="molecule type" value="Genomic_DNA"/>
</dbReference>
<dbReference type="GO" id="GO:0005634">
    <property type="term" value="C:nucleus"/>
    <property type="evidence" value="ECO:0007669"/>
    <property type="project" value="UniProtKB-SubCell"/>
</dbReference>
<keyword evidence="3" id="KW-0479">Metal-binding</keyword>
<dbReference type="CDD" id="cd18794">
    <property type="entry name" value="SF2_C_RecQ"/>
    <property type="match status" value="1"/>
</dbReference>
<organism evidence="17">
    <name type="scientific">Oikopleura dioica</name>
    <name type="common">Tunicate</name>
    <dbReference type="NCBI Taxonomy" id="34765"/>
    <lineage>
        <taxon>Eukaryota</taxon>
        <taxon>Metazoa</taxon>
        <taxon>Chordata</taxon>
        <taxon>Tunicata</taxon>
        <taxon>Appendicularia</taxon>
        <taxon>Copelata</taxon>
        <taxon>Oikopleuridae</taxon>
        <taxon>Oikopleura</taxon>
    </lineage>
</organism>
<feature type="domain" description="Helicase ATP-binding" evidence="15">
    <location>
        <begin position="113"/>
        <end position="287"/>
    </location>
</feature>
<comment type="similarity">
    <text evidence="2 13">Belongs to the helicase family. RecQ subfamily.</text>
</comment>
<dbReference type="SMART" id="SM00487">
    <property type="entry name" value="DEXDc"/>
    <property type="match status" value="1"/>
</dbReference>
<feature type="compositionally biased region" description="Basic residues" evidence="14">
    <location>
        <begin position="57"/>
        <end position="66"/>
    </location>
</feature>
<accession>E4YY91</accession>